<dbReference type="InterPro" id="IPR013346">
    <property type="entry name" value="NrdE_NrdA_C"/>
</dbReference>
<dbReference type="PROSITE" id="PS00089">
    <property type="entry name" value="RIBORED_LARGE"/>
    <property type="match status" value="1"/>
</dbReference>
<comment type="catalytic activity">
    <reaction evidence="10">
        <text>a 2'-deoxyribonucleoside 5'-diphosphate + [thioredoxin]-disulfide + H2O = a ribonucleoside 5'-diphosphate + [thioredoxin]-dithiol</text>
        <dbReference type="Rhea" id="RHEA:23252"/>
        <dbReference type="Rhea" id="RHEA-COMP:10698"/>
        <dbReference type="Rhea" id="RHEA-COMP:10700"/>
        <dbReference type="ChEBI" id="CHEBI:15377"/>
        <dbReference type="ChEBI" id="CHEBI:29950"/>
        <dbReference type="ChEBI" id="CHEBI:50058"/>
        <dbReference type="ChEBI" id="CHEBI:57930"/>
        <dbReference type="ChEBI" id="CHEBI:73316"/>
        <dbReference type="EC" id="1.17.4.1"/>
    </reaction>
</comment>
<sequence length="872" mass="98418">MFDLVYLFFSEGQLATSNFELATMLSRKVLTKEIAEADKSLYVIKRGIMLSVYHRILDGRREEIHCHKITKRVENLCDGLHREFIDVDYITARVVAGLYAGVPTAELDTLAAETCASMTTKHYDYGTLAARLLASNLHKQTKPKFSEAMEELYNYHNSKNGLFTPMVSETTINIVRANSERLDAAIDHRRDYDLNFFGLKTLEKSYLLRKEGKIVERPQYMFMRVAIGIHPDDLDAALETYELMSGKWFTHASPTLFNAGTPMPQMSSCYLLTMKDDSIEGIYDTLKQCALISKNAGGIGLNVHCIRSKGTFIAGTNGESNGLVPMLRVFNNTARYVDQGGNKRPGAFAIYLEPWHPDILQFVELRKNTGAEETRARDLFMALWVPDLFMRRVRDNDKWTLMDPHECPGLFDCWGEEFEKLYTKYESEGKGRKTLPAQEVWYAIIEAQIETGNPFMLYKDACNRKSNHQHLGTIKCSNLCTEIVEYSSPDETAVCNLASISLGRFVDPGTKTYDFEKLRYVTEVITRNLNKVIDLNYYPVQEAKNSNMRHRPIGIGVQGLYDAFVLLRYPFDSPEAAALNKRIFETIYFAALNASCKLAEKHGPFPSYPGCPVSKGILQPDMWGVDTEELSKASGLDWAGLRKRIALYGVRNSLLLAPMPTASTAQILGNTESTEPATSNVFTRRVLSGEFQIVNQYLLHDLIDLDLWSEDLKAAIVANQGSIQHIEGIPNDLKALYKTVWELSQKKIIDLAAERAPFIDQSQSLNLHMAQPNYGKITSMHFYAWNKGLKTGMYYLRTRPAADPIQFTINNKEISAILANGFRKSISLPKMPEENDENKAPEEAYIAKIYKKNLEAISCSLNNPEGCVSCSG</sequence>
<dbReference type="NCBIfam" id="TIGR02506">
    <property type="entry name" value="NrdE_NrdA"/>
    <property type="match status" value="1"/>
</dbReference>
<reference evidence="12 13" key="1">
    <citation type="submission" date="2018-11" db="EMBL/GenBank/DDBJ databases">
        <authorList>
            <consortium name="Pathogen Informatics"/>
        </authorList>
    </citation>
    <scope>NUCLEOTIDE SEQUENCE [LARGE SCALE GENOMIC DNA]</scope>
</reference>
<dbReference type="CDD" id="cd01679">
    <property type="entry name" value="RNR_I"/>
    <property type="match status" value="1"/>
</dbReference>
<dbReference type="InterPro" id="IPR039718">
    <property type="entry name" value="Rrm1"/>
</dbReference>
<dbReference type="Pfam" id="PF03477">
    <property type="entry name" value="ATP-cone"/>
    <property type="match status" value="1"/>
</dbReference>
<evidence type="ECO:0000256" key="4">
    <source>
        <dbReference type="ARBA" id="ARBA00022741"/>
    </source>
</evidence>
<keyword evidence="6 10" id="KW-0560">Oxidoreductase</keyword>
<dbReference type="EMBL" id="UYRU01072399">
    <property type="protein sequence ID" value="VDN22209.1"/>
    <property type="molecule type" value="Genomic_DNA"/>
</dbReference>
<keyword evidence="4 9" id="KW-0547">Nucleotide-binding</keyword>
<comment type="function">
    <text evidence="8 10">Provides the precursors necessary for DNA synthesis. Catalyzes the biosynthesis of deoxyribonucleotides from the corresponding ribonucleotides.</text>
</comment>
<accession>A0A3P7PSY1</accession>
<protein>
    <recommendedName>
        <fullName evidence="10">Ribonucleoside-diphosphate reductase</fullName>
        <ecNumber evidence="10">1.17.4.1</ecNumber>
    </recommendedName>
</protein>
<evidence type="ECO:0000256" key="8">
    <source>
        <dbReference type="ARBA" id="ARBA00024942"/>
    </source>
</evidence>
<evidence type="ECO:0000256" key="6">
    <source>
        <dbReference type="ARBA" id="ARBA00023002"/>
    </source>
</evidence>
<evidence type="ECO:0000256" key="7">
    <source>
        <dbReference type="ARBA" id="ARBA00023116"/>
    </source>
</evidence>
<comment type="subunit">
    <text evidence="2">Heterodimer of a large and a small subunit.</text>
</comment>
<dbReference type="PROSITE" id="PS51161">
    <property type="entry name" value="ATP_CONE"/>
    <property type="match status" value="1"/>
</dbReference>
<evidence type="ECO:0000256" key="2">
    <source>
        <dbReference type="ARBA" id="ARBA00011771"/>
    </source>
</evidence>
<dbReference type="Gene3D" id="3.20.70.20">
    <property type="match status" value="1"/>
</dbReference>
<dbReference type="PANTHER" id="PTHR11573">
    <property type="entry name" value="RIBONUCLEOSIDE-DIPHOSPHATE REDUCTASE LARGE CHAIN"/>
    <property type="match status" value="1"/>
</dbReference>
<evidence type="ECO:0000256" key="3">
    <source>
        <dbReference type="ARBA" id="ARBA00022533"/>
    </source>
</evidence>
<dbReference type="InterPro" id="IPR013509">
    <property type="entry name" value="RNR_lsu_N"/>
</dbReference>
<dbReference type="PANTHER" id="PTHR11573:SF6">
    <property type="entry name" value="RIBONUCLEOSIDE-DIPHOSPHATE REDUCTASE LARGE SUBUNIT"/>
    <property type="match status" value="1"/>
</dbReference>
<dbReference type="SUPFAM" id="SSF51998">
    <property type="entry name" value="PFL-like glycyl radical enzymes"/>
    <property type="match status" value="1"/>
</dbReference>
<dbReference type="UniPathway" id="UPA00326"/>
<dbReference type="GO" id="GO:0009263">
    <property type="term" value="P:deoxyribonucleotide biosynthetic process"/>
    <property type="evidence" value="ECO:0007669"/>
    <property type="project" value="UniProtKB-KW"/>
</dbReference>
<dbReference type="FunFam" id="3.20.70.20:FF:000010">
    <property type="entry name" value="Ribonucleoside-diphosphate reductase"/>
    <property type="match status" value="1"/>
</dbReference>
<evidence type="ECO:0000259" key="11">
    <source>
        <dbReference type="PROSITE" id="PS51161"/>
    </source>
</evidence>
<keyword evidence="3" id="KW-0021">Allosteric enzyme</keyword>
<dbReference type="PRINTS" id="PR01183">
    <property type="entry name" value="RIBORDTASEM1"/>
</dbReference>
<dbReference type="Pfam" id="PF00317">
    <property type="entry name" value="Ribonuc_red_lgN"/>
    <property type="match status" value="1"/>
</dbReference>
<dbReference type="EC" id="1.17.4.1" evidence="10"/>
<keyword evidence="5 9" id="KW-0067">ATP-binding</keyword>
<evidence type="ECO:0000256" key="10">
    <source>
        <dbReference type="RuleBase" id="RU003410"/>
    </source>
</evidence>
<keyword evidence="7 10" id="KW-0215">Deoxyribonucleotide synthesis</keyword>
<dbReference type="InterPro" id="IPR000788">
    <property type="entry name" value="RNR_lg_C"/>
</dbReference>
<keyword evidence="13" id="KW-1185">Reference proteome</keyword>
<comment type="similarity">
    <text evidence="1 10">Belongs to the ribonucleoside diphosphate reductase large chain family.</text>
</comment>
<organism evidence="12 13">
    <name type="scientific">Dibothriocephalus latus</name>
    <name type="common">Fish tapeworm</name>
    <name type="synonym">Diphyllobothrium latum</name>
    <dbReference type="NCBI Taxonomy" id="60516"/>
    <lineage>
        <taxon>Eukaryota</taxon>
        <taxon>Metazoa</taxon>
        <taxon>Spiralia</taxon>
        <taxon>Lophotrochozoa</taxon>
        <taxon>Platyhelminthes</taxon>
        <taxon>Cestoda</taxon>
        <taxon>Eucestoda</taxon>
        <taxon>Diphyllobothriidea</taxon>
        <taxon>Diphyllobothriidae</taxon>
        <taxon>Dibothriocephalus</taxon>
    </lineage>
</organism>
<dbReference type="GO" id="GO:0005971">
    <property type="term" value="C:ribonucleoside-diphosphate reductase complex"/>
    <property type="evidence" value="ECO:0007669"/>
    <property type="project" value="TreeGrafter"/>
</dbReference>
<dbReference type="GO" id="GO:0005524">
    <property type="term" value="F:ATP binding"/>
    <property type="evidence" value="ECO:0007669"/>
    <property type="project" value="UniProtKB-UniRule"/>
</dbReference>
<gene>
    <name evidence="12" type="ORF">DILT_LOCUS14006</name>
</gene>
<name>A0A3P7PSY1_DIBLA</name>
<dbReference type="AlphaFoldDB" id="A0A3P7PSY1"/>
<dbReference type="Pfam" id="PF02867">
    <property type="entry name" value="Ribonuc_red_lgC"/>
    <property type="match status" value="1"/>
</dbReference>
<dbReference type="Proteomes" id="UP000281553">
    <property type="component" value="Unassembled WGS sequence"/>
</dbReference>
<evidence type="ECO:0000256" key="5">
    <source>
        <dbReference type="ARBA" id="ARBA00022840"/>
    </source>
</evidence>
<dbReference type="SUPFAM" id="SSF48168">
    <property type="entry name" value="R1 subunit of ribonucleotide reductase, N-terminal domain"/>
    <property type="match status" value="1"/>
</dbReference>
<dbReference type="OrthoDB" id="3000483at2759"/>
<proteinExistence type="inferred from homology"/>
<feature type="domain" description="ATP-cone" evidence="11">
    <location>
        <begin position="41"/>
        <end position="143"/>
    </location>
</feature>
<evidence type="ECO:0000256" key="9">
    <source>
        <dbReference type="PROSITE-ProRule" id="PRU00492"/>
    </source>
</evidence>
<dbReference type="InterPro" id="IPR005144">
    <property type="entry name" value="ATP-cone_dom"/>
</dbReference>
<evidence type="ECO:0000313" key="13">
    <source>
        <dbReference type="Proteomes" id="UP000281553"/>
    </source>
</evidence>
<evidence type="ECO:0000313" key="12">
    <source>
        <dbReference type="EMBL" id="VDN22209.1"/>
    </source>
</evidence>
<evidence type="ECO:0000256" key="1">
    <source>
        <dbReference type="ARBA" id="ARBA00010406"/>
    </source>
</evidence>
<dbReference type="GO" id="GO:0004748">
    <property type="term" value="F:ribonucleoside-diphosphate reductase activity, thioredoxin disulfide as acceptor"/>
    <property type="evidence" value="ECO:0007669"/>
    <property type="project" value="UniProtKB-EC"/>
</dbReference>
<dbReference type="InterPro" id="IPR008926">
    <property type="entry name" value="RNR_R1-su_N"/>
</dbReference>